<organism evidence="1 2">
    <name type="scientific">Leptolyngbya cf. ectocarpi LEGE 11479</name>
    <dbReference type="NCBI Taxonomy" id="1828722"/>
    <lineage>
        <taxon>Bacteria</taxon>
        <taxon>Bacillati</taxon>
        <taxon>Cyanobacteriota</taxon>
        <taxon>Cyanophyceae</taxon>
        <taxon>Leptolyngbyales</taxon>
        <taxon>Leptolyngbyaceae</taxon>
        <taxon>Leptolyngbya group</taxon>
        <taxon>Leptolyngbya</taxon>
    </lineage>
</organism>
<dbReference type="RefSeq" id="WP_193996432.1">
    <property type="nucleotide sequence ID" value="NZ_JADEXP010000465.1"/>
</dbReference>
<dbReference type="AlphaFoldDB" id="A0A929A029"/>
<gene>
    <name evidence="1" type="ORF">IQ260_28425</name>
</gene>
<keyword evidence="2" id="KW-1185">Reference proteome</keyword>
<sequence>MFVDIAQGAVASTLSLGTEPLPDHQYETVRHLLFGSLTGVRLNIQDLHRKRYAEPNDWSKPISTGRPNEVMAILTKRMAIKP</sequence>
<comment type="caution">
    <text evidence="1">The sequence shown here is derived from an EMBL/GenBank/DDBJ whole genome shotgun (WGS) entry which is preliminary data.</text>
</comment>
<protein>
    <submittedName>
        <fullName evidence="1">Uncharacterized protein</fullName>
    </submittedName>
</protein>
<evidence type="ECO:0000313" key="1">
    <source>
        <dbReference type="EMBL" id="MBE9070573.1"/>
    </source>
</evidence>
<name>A0A929A029_LEPEC</name>
<accession>A0A929A029</accession>
<evidence type="ECO:0000313" key="2">
    <source>
        <dbReference type="Proteomes" id="UP000615026"/>
    </source>
</evidence>
<dbReference type="EMBL" id="JADEXP010000465">
    <property type="protein sequence ID" value="MBE9070573.1"/>
    <property type="molecule type" value="Genomic_DNA"/>
</dbReference>
<proteinExistence type="predicted"/>
<dbReference type="Proteomes" id="UP000615026">
    <property type="component" value="Unassembled WGS sequence"/>
</dbReference>
<reference evidence="1" key="1">
    <citation type="submission" date="2020-10" db="EMBL/GenBank/DDBJ databases">
        <authorList>
            <person name="Castelo-Branco R."/>
            <person name="Eusebio N."/>
            <person name="Adriana R."/>
            <person name="Vieira A."/>
            <person name="Brugerolle De Fraissinette N."/>
            <person name="Rezende De Castro R."/>
            <person name="Schneider M.P."/>
            <person name="Vasconcelos V."/>
            <person name="Leao P.N."/>
        </authorList>
    </citation>
    <scope>NUCLEOTIDE SEQUENCE</scope>
    <source>
        <strain evidence="1">LEGE 11479</strain>
    </source>
</reference>